<dbReference type="FunFam" id="3.90.550.50:FF:000006">
    <property type="entry name" value="Fringe-related protein-like"/>
    <property type="match status" value="1"/>
</dbReference>
<evidence type="ECO:0000256" key="1">
    <source>
        <dbReference type="SAM" id="Phobius"/>
    </source>
</evidence>
<dbReference type="OrthoDB" id="421979at2759"/>
<dbReference type="Proteomes" id="UP000604825">
    <property type="component" value="Unassembled WGS sequence"/>
</dbReference>
<dbReference type="PANTHER" id="PTHR10811">
    <property type="entry name" value="FRINGE-RELATED"/>
    <property type="match status" value="1"/>
</dbReference>
<reference evidence="2" key="1">
    <citation type="submission" date="2020-10" db="EMBL/GenBank/DDBJ databases">
        <authorList>
            <person name="Han B."/>
            <person name="Lu T."/>
            <person name="Zhao Q."/>
            <person name="Huang X."/>
            <person name="Zhao Y."/>
        </authorList>
    </citation>
    <scope>NUCLEOTIDE SEQUENCE</scope>
</reference>
<dbReference type="EMBL" id="CAJGYO010000006">
    <property type="protein sequence ID" value="CAD6239173.1"/>
    <property type="molecule type" value="Genomic_DNA"/>
</dbReference>
<sequence length="548" mass="59322">MGGGGDYHHQPRHCVALSLFILVSATLALLAYVACSPVPGGAAAGGLYQWWRWQGSAGTSSAELIRTHVDDGARSGVARTPTSLSHIVFGIGGAARTWGHRRGYVELWWRPGQTRGHVWLDEEPASPWPAATSPPYRVSADASRFGRRASASRMARIVADSFAAVVTAANGTVGEDGGGEVRWFVMGDDDTVFFPDNLVTVLRKYDHEEMYYVGAPSESVAQDAAHSYGMAFGGGGFAVSYPAAAELAKAFDRVDGGCLDRYRDLFGSDERVHACLSELGIPLTREPGFHQLDFRGDAYGFLAAHPVAPLVSLHHLDLIQPISPHGGTSLDAVRSLVDAARHDPARTLQQTFCYHHDDGGRTWSVSVAWGYTAQVYSWAVPAHELEVPLQTFESLRKTTADGLFVFNTRPWRPADSACARPLTFFLSRVRNETAAAAATVTEYTRHAVGKPPEKECDMPGFRSATAVRTVRVLAPKMDPRDWHRELSAPSMFSGTTAALLRDREGWAGHGSGGADTARRCGSHLLQTGNTIPNNMAVSIAYTEYLLIA</sequence>
<protein>
    <submittedName>
        <fullName evidence="2">Uncharacterized protein</fullName>
    </submittedName>
</protein>
<keyword evidence="1" id="KW-1133">Transmembrane helix</keyword>
<feature type="transmembrane region" description="Helical" evidence="1">
    <location>
        <begin position="14"/>
        <end position="34"/>
    </location>
</feature>
<dbReference type="Gene3D" id="3.90.550.50">
    <property type="match status" value="1"/>
</dbReference>
<gene>
    <name evidence="2" type="ORF">NCGR_LOCUS26200</name>
</gene>
<dbReference type="Pfam" id="PF04646">
    <property type="entry name" value="DUF604"/>
    <property type="match status" value="1"/>
</dbReference>
<evidence type="ECO:0000313" key="3">
    <source>
        <dbReference type="Proteomes" id="UP000604825"/>
    </source>
</evidence>
<dbReference type="InterPro" id="IPR006740">
    <property type="entry name" value="DUF604"/>
</dbReference>
<keyword evidence="1" id="KW-0812">Transmembrane</keyword>
<proteinExistence type="predicted"/>
<keyword evidence="3" id="KW-1185">Reference proteome</keyword>
<organism evidence="2 3">
    <name type="scientific">Miscanthus lutarioriparius</name>
    <dbReference type="NCBI Taxonomy" id="422564"/>
    <lineage>
        <taxon>Eukaryota</taxon>
        <taxon>Viridiplantae</taxon>
        <taxon>Streptophyta</taxon>
        <taxon>Embryophyta</taxon>
        <taxon>Tracheophyta</taxon>
        <taxon>Spermatophyta</taxon>
        <taxon>Magnoliopsida</taxon>
        <taxon>Liliopsida</taxon>
        <taxon>Poales</taxon>
        <taxon>Poaceae</taxon>
        <taxon>PACMAD clade</taxon>
        <taxon>Panicoideae</taxon>
        <taxon>Andropogonodae</taxon>
        <taxon>Andropogoneae</taxon>
        <taxon>Saccharinae</taxon>
        <taxon>Miscanthus</taxon>
    </lineage>
</organism>
<name>A0A811PFT2_9POAL</name>
<evidence type="ECO:0000313" key="2">
    <source>
        <dbReference type="EMBL" id="CAD6239173.1"/>
    </source>
</evidence>
<keyword evidence="1" id="KW-0472">Membrane</keyword>
<dbReference type="AlphaFoldDB" id="A0A811PFT2"/>
<accession>A0A811PFT2</accession>
<comment type="caution">
    <text evidence="2">The sequence shown here is derived from an EMBL/GenBank/DDBJ whole genome shotgun (WGS) entry which is preliminary data.</text>
</comment>